<gene>
    <name evidence="1" type="ORF">ACFQ5D_18055</name>
</gene>
<evidence type="ECO:0000313" key="1">
    <source>
        <dbReference type="EMBL" id="MFD1463252.1"/>
    </source>
</evidence>
<dbReference type="RefSeq" id="WP_229526476.1">
    <property type="nucleotide sequence ID" value="NZ_JAFFQR010000112.1"/>
</dbReference>
<protein>
    <submittedName>
        <fullName evidence="1">Uncharacterized protein</fullName>
    </submittedName>
</protein>
<accession>A0ABW4DF19</accession>
<evidence type="ECO:0000313" key="2">
    <source>
        <dbReference type="Proteomes" id="UP001597340"/>
    </source>
</evidence>
<sequence>MIKISGRATVLVDYEVELDLTEDEFYELTEKKQNELLESAIDWWDALRNGQTDEIEVDDIEEV</sequence>
<organism evidence="1 2">
    <name type="scientific">Paenibacillus farraposensis</name>
    <dbReference type="NCBI Taxonomy" id="2807095"/>
    <lineage>
        <taxon>Bacteria</taxon>
        <taxon>Bacillati</taxon>
        <taxon>Bacillota</taxon>
        <taxon>Bacilli</taxon>
        <taxon>Bacillales</taxon>
        <taxon>Paenibacillaceae</taxon>
        <taxon>Paenibacillus</taxon>
    </lineage>
</organism>
<dbReference type="Proteomes" id="UP001597340">
    <property type="component" value="Unassembled WGS sequence"/>
</dbReference>
<keyword evidence="2" id="KW-1185">Reference proteome</keyword>
<dbReference type="EMBL" id="JBHTNZ010000029">
    <property type="protein sequence ID" value="MFD1463252.1"/>
    <property type="molecule type" value="Genomic_DNA"/>
</dbReference>
<proteinExistence type="predicted"/>
<name>A0ABW4DF19_9BACL</name>
<comment type="caution">
    <text evidence="1">The sequence shown here is derived from an EMBL/GenBank/DDBJ whole genome shotgun (WGS) entry which is preliminary data.</text>
</comment>
<reference evidence="2" key="1">
    <citation type="journal article" date="2019" name="Int. J. Syst. Evol. Microbiol.">
        <title>The Global Catalogue of Microorganisms (GCM) 10K type strain sequencing project: providing services to taxonomists for standard genome sequencing and annotation.</title>
        <authorList>
            <consortium name="The Broad Institute Genomics Platform"/>
            <consortium name="The Broad Institute Genome Sequencing Center for Infectious Disease"/>
            <person name="Wu L."/>
            <person name="Ma J."/>
        </authorList>
    </citation>
    <scope>NUCLEOTIDE SEQUENCE [LARGE SCALE GENOMIC DNA]</scope>
    <source>
        <strain evidence="2">CCM 9147</strain>
    </source>
</reference>